<gene>
    <name evidence="1" type="ORF">GCM10011346_50590</name>
</gene>
<comment type="caution">
    <text evidence="1">The sequence shown here is derived from an EMBL/GenBank/DDBJ whole genome shotgun (WGS) entry which is preliminary data.</text>
</comment>
<reference evidence="2" key="1">
    <citation type="journal article" date="2019" name="Int. J. Syst. Evol. Microbiol.">
        <title>The Global Catalogue of Microorganisms (GCM) 10K type strain sequencing project: providing services to taxonomists for standard genome sequencing and annotation.</title>
        <authorList>
            <consortium name="The Broad Institute Genomics Platform"/>
            <consortium name="The Broad Institute Genome Sequencing Center for Infectious Disease"/>
            <person name="Wu L."/>
            <person name="Ma J."/>
        </authorList>
    </citation>
    <scope>NUCLEOTIDE SEQUENCE [LARGE SCALE GENOMIC DNA]</scope>
    <source>
        <strain evidence="2">CGMCC 1.7693</strain>
    </source>
</reference>
<protein>
    <submittedName>
        <fullName evidence="1">Uncharacterized protein</fullName>
    </submittedName>
</protein>
<accession>A0ABQ2P2Z9</accession>
<name>A0ABQ2P2Z9_9BACI</name>
<organism evidence="1 2">
    <name type="scientific">Oceanobacillus neutriphilus</name>
    <dbReference type="NCBI Taxonomy" id="531815"/>
    <lineage>
        <taxon>Bacteria</taxon>
        <taxon>Bacillati</taxon>
        <taxon>Bacillota</taxon>
        <taxon>Bacilli</taxon>
        <taxon>Bacillales</taxon>
        <taxon>Bacillaceae</taxon>
        <taxon>Oceanobacillus</taxon>
    </lineage>
</organism>
<evidence type="ECO:0000313" key="1">
    <source>
        <dbReference type="EMBL" id="GGP16877.1"/>
    </source>
</evidence>
<dbReference type="EMBL" id="BMLW01000023">
    <property type="protein sequence ID" value="GGP16877.1"/>
    <property type="molecule type" value="Genomic_DNA"/>
</dbReference>
<proteinExistence type="predicted"/>
<sequence>MNQKKAIKIGIKIAKKIIRTFIDLLPPFFVSVISKSISDYRFGKQMDNNLSYIQNQRIE</sequence>
<dbReference type="Proteomes" id="UP000641206">
    <property type="component" value="Unassembled WGS sequence"/>
</dbReference>
<keyword evidence="2" id="KW-1185">Reference proteome</keyword>
<evidence type="ECO:0000313" key="2">
    <source>
        <dbReference type="Proteomes" id="UP000641206"/>
    </source>
</evidence>